<sequence length="200" mass="21092">MAAGPLFTVAYLREDAGRADCKPFRHPVSSLALGRAGWAQTVNFLLTGLLSLLFAVGLWRTGPSSWGALLIGVWAVDLLGAGACRADPVRGYPAGTPDLLDRQRCALRDHDGAGQCRVQPAATLGGSGRTDPACLTHDRLDLADAARRAHSAHLTAVSYRRPGEPGSDPAHGRLERLPPAGGIHAVTCGHQLFVSPHNSR</sequence>
<evidence type="ECO:0000313" key="3">
    <source>
        <dbReference type="Proteomes" id="UP000682308"/>
    </source>
</evidence>
<organism evidence="2 3">
    <name type="scientific">Streptomyces tuirus</name>
    <dbReference type="NCBI Taxonomy" id="68278"/>
    <lineage>
        <taxon>Bacteria</taxon>
        <taxon>Bacillati</taxon>
        <taxon>Actinomycetota</taxon>
        <taxon>Actinomycetes</taxon>
        <taxon>Kitasatosporales</taxon>
        <taxon>Streptomycetaceae</taxon>
        <taxon>Streptomyces</taxon>
    </lineage>
</organism>
<reference evidence="2 3" key="1">
    <citation type="submission" date="2021-04" db="EMBL/GenBank/DDBJ databases">
        <title>Characterization of the biosynthetic gene cluster of new lipopeptides with antitumor activity in the genome of the marine Streptomyces PHM034.</title>
        <authorList>
            <person name="Ceniceros A."/>
            <person name="Canedo L."/>
            <person name="Mendez C."/>
            <person name="Olano C."/>
            <person name="Schleissner C."/>
            <person name="Cuevas C."/>
            <person name="De La Calle F."/>
            <person name="Salas J.A."/>
        </authorList>
    </citation>
    <scope>NUCLEOTIDE SEQUENCE [LARGE SCALE GENOMIC DNA]</scope>
    <source>
        <strain evidence="2 3">PHM034</strain>
    </source>
</reference>
<feature type="transmembrane region" description="Helical" evidence="1">
    <location>
        <begin position="41"/>
        <end position="59"/>
    </location>
</feature>
<protein>
    <submittedName>
        <fullName evidence="2">DUF998 domain-containing protein</fullName>
    </submittedName>
</protein>
<proteinExistence type="predicted"/>
<evidence type="ECO:0000256" key="1">
    <source>
        <dbReference type="SAM" id="Phobius"/>
    </source>
</evidence>
<dbReference type="Pfam" id="PF06197">
    <property type="entry name" value="DUF998"/>
    <property type="match status" value="1"/>
</dbReference>
<comment type="caution">
    <text evidence="2">The sequence shown here is derived from an EMBL/GenBank/DDBJ whole genome shotgun (WGS) entry which is preliminary data.</text>
</comment>
<evidence type="ECO:0000313" key="2">
    <source>
        <dbReference type="EMBL" id="MBR8639069.1"/>
    </source>
</evidence>
<keyword evidence="1" id="KW-0472">Membrane</keyword>
<dbReference type="Proteomes" id="UP000682308">
    <property type="component" value="Unassembled WGS sequence"/>
</dbReference>
<dbReference type="InterPro" id="IPR009339">
    <property type="entry name" value="DUF998"/>
</dbReference>
<dbReference type="AlphaFoldDB" id="A0A941F9I1"/>
<keyword evidence="1" id="KW-1133">Transmembrane helix</keyword>
<name>A0A941F9I1_9ACTN</name>
<keyword evidence="1" id="KW-0812">Transmembrane</keyword>
<feature type="transmembrane region" description="Helical" evidence="1">
    <location>
        <begin position="65"/>
        <end position="84"/>
    </location>
</feature>
<accession>A0A941F9I1</accession>
<dbReference type="EMBL" id="JAGTPG010000001">
    <property type="protein sequence ID" value="MBR8639069.1"/>
    <property type="molecule type" value="Genomic_DNA"/>
</dbReference>
<gene>
    <name evidence="2" type="ORF">KEF29_06390</name>
</gene>
<keyword evidence="3" id="KW-1185">Reference proteome</keyword>